<feature type="transmembrane region" description="Helical" evidence="6">
    <location>
        <begin position="756"/>
        <end position="784"/>
    </location>
</feature>
<evidence type="ECO:0000256" key="4">
    <source>
        <dbReference type="PROSITE-ProRule" id="PRU00076"/>
    </source>
</evidence>
<dbReference type="InterPro" id="IPR029070">
    <property type="entry name" value="Chitinase_insertion_sf"/>
</dbReference>
<dbReference type="InterPro" id="IPR009030">
    <property type="entry name" value="Growth_fac_rcpt_cys_sf"/>
</dbReference>
<dbReference type="Proteomes" id="UP001347796">
    <property type="component" value="Unassembled WGS sequence"/>
</dbReference>
<dbReference type="SMART" id="SM00636">
    <property type="entry name" value="Glyco_18"/>
    <property type="match status" value="1"/>
</dbReference>
<dbReference type="Gene3D" id="2.10.50.10">
    <property type="entry name" value="Tumor Necrosis Factor Receptor, subunit A, domain 2"/>
    <property type="match status" value="2"/>
</dbReference>
<dbReference type="PANTHER" id="PTHR11177:SF317">
    <property type="entry name" value="CHITINASE 12-RELATED"/>
    <property type="match status" value="1"/>
</dbReference>
<dbReference type="InterPro" id="IPR001223">
    <property type="entry name" value="Glyco_hydro18_cat"/>
</dbReference>
<dbReference type="Gene3D" id="2.10.25.10">
    <property type="entry name" value="Laminin"/>
    <property type="match status" value="1"/>
</dbReference>
<gene>
    <name evidence="10" type="ORF">SNE40_019631</name>
</gene>
<dbReference type="GO" id="GO:0005576">
    <property type="term" value="C:extracellular region"/>
    <property type="evidence" value="ECO:0007669"/>
    <property type="project" value="TreeGrafter"/>
</dbReference>
<dbReference type="Gene3D" id="3.10.50.10">
    <property type="match status" value="1"/>
</dbReference>
<evidence type="ECO:0000256" key="2">
    <source>
        <dbReference type="ARBA" id="ARBA00023157"/>
    </source>
</evidence>
<evidence type="ECO:0000256" key="5">
    <source>
        <dbReference type="RuleBase" id="RU000489"/>
    </source>
</evidence>
<evidence type="ECO:0000256" key="1">
    <source>
        <dbReference type="ARBA" id="ARBA00022801"/>
    </source>
</evidence>
<dbReference type="CDD" id="cd00054">
    <property type="entry name" value="EGF_CA"/>
    <property type="match status" value="1"/>
</dbReference>
<keyword evidence="11" id="KW-1185">Reference proteome</keyword>
<dbReference type="GO" id="GO:0006032">
    <property type="term" value="P:chitin catabolic process"/>
    <property type="evidence" value="ECO:0007669"/>
    <property type="project" value="TreeGrafter"/>
</dbReference>
<keyword evidence="1 5" id="KW-0378">Hydrolase</keyword>
<dbReference type="EMBL" id="JAZGQO010000014">
    <property type="protein sequence ID" value="KAK6171442.1"/>
    <property type="molecule type" value="Genomic_DNA"/>
</dbReference>
<dbReference type="Pfam" id="PF07699">
    <property type="entry name" value="Ephrin_rec_like"/>
    <property type="match status" value="3"/>
</dbReference>
<proteinExistence type="predicted"/>
<dbReference type="GO" id="GO:0004568">
    <property type="term" value="F:chitinase activity"/>
    <property type="evidence" value="ECO:0007669"/>
    <property type="project" value="TreeGrafter"/>
</dbReference>
<keyword evidence="7" id="KW-0732">Signal</keyword>
<sequence length="803" mass="89188">MYRWSLFVFLLGTAVAEITNYKRVCYFTSWSSGRPGLARFTVANITDPSICTHYIYSFAGVDSSNKTIIPLDESSEKGGYTELTSIKKRAPEVKVLLAVGGWVFGIEPFAELANTSESIDGFCKNAIKYLRKWDFDGLDLDWEYPTERGGGMEDRENFAILLKKLRMSFETEAKDSNKPRLLLSSAVPIIKHVIDKGYDTKSIGQSVDFLNIMVYDLYGGWSTKIGHHAPLYASSKETEEEQTLNADWGLNYWAVNISQEKIVLGIPLYSRTFKLYNSSLNQPGSPMNGTGIPGPYTANSGTTLFYEVCMVIQSGEYKEVWSEEQSVPYAFYKNDWLGYDNIRSAKLKANYVKDHQFGGVMVWELSFDDFGGSFCEMGKFPFMNTLKTTLTSARESCEPGSSGYLNKMGCNPCPRNTYQSNRAATSCNKCLLGEITKDEQSQGEYQCILDCSSGLEFNFASKKCTECSIGYYRQKPESWHCKKCETGFTTVTTGSTGCVQQPEGYVAKEIHTVDIEVNVQVKASYCTNKNLLEAAVLSSIKVQLLTMSVDWSGICTADCGNVIARGMTGCETRRKRDVSTDKALLVQVVVKGVPEELQNGVETRKSASLINEVLNKREYFTTLDSYMLTYEGATSVTSRVVCKQQYHSLQNDVCAPCPNGSYFNVISLSCSLCSLGTYQDDSGSNFCKLCPGILSTKYDGSNNINQCVSKCMTEKDYCKNGGRCLSNDTSVTCQCMKHFHGVRCEKVKDIPLDKSLIIGAAVGATIAVLLLALIIVSACACWTYRRRSGGYPQLKKKPQIVQI</sequence>
<dbReference type="InterPro" id="IPR017853">
    <property type="entry name" value="GH"/>
</dbReference>
<dbReference type="GO" id="GO:0005975">
    <property type="term" value="P:carbohydrate metabolic process"/>
    <property type="evidence" value="ECO:0007669"/>
    <property type="project" value="InterPro"/>
</dbReference>
<dbReference type="Pfam" id="PF00704">
    <property type="entry name" value="Glyco_hydro_18"/>
    <property type="match status" value="1"/>
</dbReference>
<dbReference type="Gene3D" id="3.20.20.80">
    <property type="entry name" value="Glycosidases"/>
    <property type="match status" value="1"/>
</dbReference>
<dbReference type="InterPro" id="IPR011583">
    <property type="entry name" value="Chitinase_II/V-like_cat"/>
</dbReference>
<dbReference type="PROSITE" id="PS50026">
    <property type="entry name" value="EGF_3"/>
    <property type="match status" value="1"/>
</dbReference>
<dbReference type="SMART" id="SM00181">
    <property type="entry name" value="EGF"/>
    <property type="match status" value="2"/>
</dbReference>
<evidence type="ECO:0000256" key="6">
    <source>
        <dbReference type="SAM" id="Phobius"/>
    </source>
</evidence>
<feature type="chain" id="PRO_5042821765" description="Chitinase" evidence="7">
    <location>
        <begin position="17"/>
        <end position="803"/>
    </location>
</feature>
<keyword evidence="2 4" id="KW-1015">Disulfide bond</keyword>
<keyword evidence="6" id="KW-0472">Membrane</keyword>
<dbReference type="GO" id="GO:0008061">
    <property type="term" value="F:chitin binding"/>
    <property type="evidence" value="ECO:0007669"/>
    <property type="project" value="InterPro"/>
</dbReference>
<evidence type="ECO:0008006" key="12">
    <source>
        <dbReference type="Google" id="ProtNLM"/>
    </source>
</evidence>
<dbReference type="PROSITE" id="PS00022">
    <property type="entry name" value="EGF_1"/>
    <property type="match status" value="1"/>
</dbReference>
<feature type="signal peptide" evidence="7">
    <location>
        <begin position="1"/>
        <end position="16"/>
    </location>
</feature>
<keyword evidence="3 5" id="KW-0326">Glycosidase</keyword>
<dbReference type="PROSITE" id="PS01095">
    <property type="entry name" value="GH18_1"/>
    <property type="match status" value="1"/>
</dbReference>
<dbReference type="PANTHER" id="PTHR11177">
    <property type="entry name" value="CHITINASE"/>
    <property type="match status" value="1"/>
</dbReference>
<accession>A0AAN8J7J3</accession>
<evidence type="ECO:0000313" key="11">
    <source>
        <dbReference type="Proteomes" id="UP001347796"/>
    </source>
</evidence>
<comment type="caution">
    <text evidence="10">The sequence shown here is derived from an EMBL/GenBank/DDBJ whole genome shotgun (WGS) entry which is preliminary data.</text>
</comment>
<dbReference type="InterPro" id="IPR011641">
    <property type="entry name" value="Tyr-kin_ephrin_A/B_rcpt-like"/>
</dbReference>
<keyword evidence="6" id="KW-0812">Transmembrane</keyword>
<feature type="domain" description="GH18" evidence="9">
    <location>
        <begin position="21"/>
        <end position="393"/>
    </location>
</feature>
<reference evidence="10 11" key="1">
    <citation type="submission" date="2024-01" db="EMBL/GenBank/DDBJ databases">
        <title>The genome of the rayed Mediterranean limpet Patella caerulea (Linnaeus, 1758).</title>
        <authorList>
            <person name="Anh-Thu Weber A."/>
            <person name="Halstead-Nussloch G."/>
        </authorList>
    </citation>
    <scope>NUCLEOTIDE SEQUENCE [LARGE SCALE GENOMIC DNA]</scope>
    <source>
        <strain evidence="10">AATW-2023a</strain>
        <tissue evidence="10">Whole specimen</tissue>
    </source>
</reference>
<comment type="caution">
    <text evidence="4">Lacks conserved residue(s) required for the propagation of feature annotation.</text>
</comment>
<dbReference type="FunFam" id="3.10.50.10:FF:000001">
    <property type="entry name" value="Chitinase 3-like 1"/>
    <property type="match status" value="1"/>
</dbReference>
<dbReference type="AlphaFoldDB" id="A0AAN8J7J3"/>
<feature type="disulfide bond" evidence="4">
    <location>
        <begin position="735"/>
        <end position="744"/>
    </location>
</feature>
<dbReference type="PROSITE" id="PS51910">
    <property type="entry name" value="GH18_2"/>
    <property type="match status" value="1"/>
</dbReference>
<name>A0AAN8J7J3_PATCE</name>
<evidence type="ECO:0000256" key="7">
    <source>
        <dbReference type="SAM" id="SignalP"/>
    </source>
</evidence>
<dbReference type="SUPFAM" id="SSF51445">
    <property type="entry name" value="(Trans)glycosidases"/>
    <property type="match status" value="1"/>
</dbReference>
<dbReference type="SUPFAM" id="SSF57196">
    <property type="entry name" value="EGF/Laminin"/>
    <property type="match status" value="1"/>
</dbReference>
<dbReference type="SUPFAM" id="SSF54556">
    <property type="entry name" value="Chitinase insertion domain"/>
    <property type="match status" value="1"/>
</dbReference>
<dbReference type="InterPro" id="IPR050314">
    <property type="entry name" value="Glycosyl_Hydrlase_18"/>
</dbReference>
<evidence type="ECO:0000259" key="9">
    <source>
        <dbReference type="PROSITE" id="PS51910"/>
    </source>
</evidence>
<organism evidence="10 11">
    <name type="scientific">Patella caerulea</name>
    <name type="common">Rayed Mediterranean limpet</name>
    <dbReference type="NCBI Taxonomy" id="87958"/>
    <lineage>
        <taxon>Eukaryota</taxon>
        <taxon>Metazoa</taxon>
        <taxon>Spiralia</taxon>
        <taxon>Lophotrochozoa</taxon>
        <taxon>Mollusca</taxon>
        <taxon>Gastropoda</taxon>
        <taxon>Patellogastropoda</taxon>
        <taxon>Patelloidea</taxon>
        <taxon>Patellidae</taxon>
        <taxon>Patella</taxon>
    </lineage>
</organism>
<dbReference type="SUPFAM" id="SSF57184">
    <property type="entry name" value="Growth factor receptor domain"/>
    <property type="match status" value="1"/>
</dbReference>
<dbReference type="InterPro" id="IPR001579">
    <property type="entry name" value="Glyco_hydro_18_chit_AS"/>
</dbReference>
<evidence type="ECO:0000313" key="10">
    <source>
        <dbReference type="EMBL" id="KAK6171442.1"/>
    </source>
</evidence>
<evidence type="ECO:0000259" key="8">
    <source>
        <dbReference type="PROSITE" id="PS50026"/>
    </source>
</evidence>
<evidence type="ECO:0000256" key="3">
    <source>
        <dbReference type="ARBA" id="ARBA00023295"/>
    </source>
</evidence>
<keyword evidence="6" id="KW-1133">Transmembrane helix</keyword>
<dbReference type="SMART" id="SM01411">
    <property type="entry name" value="Ephrin_rec_like"/>
    <property type="match status" value="3"/>
</dbReference>
<dbReference type="InterPro" id="IPR000742">
    <property type="entry name" value="EGF"/>
</dbReference>
<keyword evidence="4" id="KW-0245">EGF-like domain</keyword>
<feature type="domain" description="EGF-like" evidence="8">
    <location>
        <begin position="708"/>
        <end position="745"/>
    </location>
</feature>
<protein>
    <recommendedName>
        <fullName evidence="12">Chitinase</fullName>
    </recommendedName>
</protein>